<dbReference type="Proteomes" id="UP000019491">
    <property type="component" value="Unassembled WGS sequence"/>
</dbReference>
<gene>
    <name evidence="1" type="ORF">RW1_065_00190</name>
</gene>
<reference evidence="1 2" key="1">
    <citation type="submission" date="2014-02" db="EMBL/GenBank/DDBJ databases">
        <title>Whole genome shotgun sequence of Rhodococcus wratislaviensis NBRC 100605.</title>
        <authorList>
            <person name="Hosoyama A."/>
            <person name="Tsuchikane K."/>
            <person name="Yoshida I."/>
            <person name="Ohji S."/>
            <person name="Ichikawa N."/>
            <person name="Yamazoe A."/>
            <person name="Fujita N."/>
        </authorList>
    </citation>
    <scope>NUCLEOTIDE SEQUENCE [LARGE SCALE GENOMIC DNA]</scope>
    <source>
        <strain evidence="1 2">NBRC 100605</strain>
    </source>
</reference>
<organism evidence="1 2">
    <name type="scientific">Rhodococcus wratislaviensis NBRC 100605</name>
    <dbReference type="NCBI Taxonomy" id="1219028"/>
    <lineage>
        <taxon>Bacteria</taxon>
        <taxon>Bacillati</taxon>
        <taxon>Actinomycetota</taxon>
        <taxon>Actinomycetes</taxon>
        <taxon>Mycobacteriales</taxon>
        <taxon>Nocardiaceae</taxon>
        <taxon>Rhodococcus</taxon>
    </lineage>
</organism>
<keyword evidence="2" id="KW-1185">Reference proteome</keyword>
<accession>X0PZD5</accession>
<evidence type="ECO:0000313" key="1">
    <source>
        <dbReference type="EMBL" id="GAF49014.1"/>
    </source>
</evidence>
<dbReference type="EMBL" id="BAWF01000065">
    <property type="protein sequence ID" value="GAF49014.1"/>
    <property type="molecule type" value="Genomic_DNA"/>
</dbReference>
<comment type="caution">
    <text evidence="1">The sequence shown here is derived from an EMBL/GenBank/DDBJ whole genome shotgun (WGS) entry which is preliminary data.</text>
</comment>
<proteinExistence type="predicted"/>
<dbReference type="RefSeq" id="WP_156046742.1">
    <property type="nucleotide sequence ID" value="NZ_BAWF01000065.1"/>
</dbReference>
<name>X0PZD5_RHOWR</name>
<dbReference type="AlphaFoldDB" id="X0PZD5"/>
<sequence length="52" mass="5738">MSAGIYRTFQVFGEVPSGGIGYVAKRVICWGEMDPASLWDCPDVVVTTLEER</sequence>
<protein>
    <submittedName>
        <fullName evidence="1">Uncharacterized protein</fullName>
    </submittedName>
</protein>
<evidence type="ECO:0000313" key="2">
    <source>
        <dbReference type="Proteomes" id="UP000019491"/>
    </source>
</evidence>